<keyword evidence="3" id="KW-0813">Transport</keyword>
<dbReference type="OrthoDB" id="8194482at2759"/>
<keyword evidence="5" id="KW-0716">Sensory transduction</keyword>
<proteinExistence type="inferred from homology"/>
<organism evidence="9 10">
    <name type="scientific">Pseudolycoriella hygida</name>
    <dbReference type="NCBI Taxonomy" id="35572"/>
    <lineage>
        <taxon>Eukaryota</taxon>
        <taxon>Metazoa</taxon>
        <taxon>Ecdysozoa</taxon>
        <taxon>Arthropoda</taxon>
        <taxon>Hexapoda</taxon>
        <taxon>Insecta</taxon>
        <taxon>Pterygota</taxon>
        <taxon>Neoptera</taxon>
        <taxon>Endopterygota</taxon>
        <taxon>Diptera</taxon>
        <taxon>Nematocera</taxon>
        <taxon>Sciaroidea</taxon>
        <taxon>Sciaridae</taxon>
        <taxon>Pseudolycoriella</taxon>
    </lineage>
</organism>
<reference evidence="9" key="1">
    <citation type="submission" date="2022-07" db="EMBL/GenBank/DDBJ databases">
        <authorList>
            <person name="Trinca V."/>
            <person name="Uliana J.V.C."/>
            <person name="Torres T.T."/>
            <person name="Ward R.J."/>
            <person name="Monesi N."/>
        </authorList>
    </citation>
    <scope>NUCLEOTIDE SEQUENCE</scope>
    <source>
        <strain evidence="9">HSMRA1968</strain>
        <tissue evidence="9">Whole embryos</tissue>
    </source>
</reference>
<feature type="signal peptide" evidence="8">
    <location>
        <begin position="1"/>
        <end position="23"/>
    </location>
</feature>
<dbReference type="Pfam" id="PF01395">
    <property type="entry name" value="PBP_GOBP"/>
    <property type="match status" value="1"/>
</dbReference>
<comment type="subcellular location">
    <subcellularLocation>
        <location evidence="1">Secreted</location>
    </subcellularLocation>
</comment>
<dbReference type="EMBL" id="WJQU01000001">
    <property type="protein sequence ID" value="KAJ6645551.1"/>
    <property type="molecule type" value="Genomic_DNA"/>
</dbReference>
<dbReference type="PANTHER" id="PTHR21066:SF9">
    <property type="entry name" value="ODORANT-BINDING PROTEIN 59A"/>
    <property type="match status" value="1"/>
</dbReference>
<dbReference type="AlphaFoldDB" id="A0A9Q0N838"/>
<keyword evidence="8" id="KW-0732">Signal</keyword>
<feature type="region of interest" description="Disordered" evidence="7">
    <location>
        <begin position="48"/>
        <end position="89"/>
    </location>
</feature>
<feature type="compositionally biased region" description="Acidic residues" evidence="7">
    <location>
        <begin position="59"/>
        <end position="69"/>
    </location>
</feature>
<dbReference type="GO" id="GO:0005549">
    <property type="term" value="F:odorant binding"/>
    <property type="evidence" value="ECO:0007669"/>
    <property type="project" value="InterPro"/>
</dbReference>
<dbReference type="InterPro" id="IPR052295">
    <property type="entry name" value="Odorant-binding_protein"/>
</dbReference>
<keyword evidence="10" id="KW-1185">Reference proteome</keyword>
<protein>
    <submittedName>
        <fullName evidence="9">General odorant-binding protein 71</fullName>
    </submittedName>
</protein>
<sequence length="259" mass="30439">MSRMEKWGIFVLVLMVTVWKCHTLRCQVEDGPSEEELKRVVRTCMRKLGDSSDRNNSDTSDEDSNSDESYDNRKNNDNGKSDNNNNNRGHRFARDLVRYQQQGYDNAYGNRNPQRYDNSYGNNGNTGFDYGNDFGNSGYPENFENNRNYNMSNRNNNEGDSNDGGKSCMMQCFFQEMKMTNSEGFPDKHKVKRIVTQDIRDREMKNFLIDSVQECFHIVEMERRREKCIFSKNIVSCLAERAKANCDDYYNETMIFRKR</sequence>
<accession>A0A9Q0N838</accession>
<gene>
    <name evidence="9" type="primary">Obp71</name>
    <name evidence="9" type="ORF">Bhyg_00757</name>
</gene>
<evidence type="ECO:0000256" key="1">
    <source>
        <dbReference type="ARBA" id="ARBA00004613"/>
    </source>
</evidence>
<dbReference type="Proteomes" id="UP001151699">
    <property type="component" value="Chromosome A"/>
</dbReference>
<keyword evidence="4" id="KW-0964">Secreted</keyword>
<comment type="similarity">
    <text evidence="2">Belongs to the PBP/GOBP family.</text>
</comment>
<feature type="compositionally biased region" description="Polar residues" evidence="7">
    <location>
        <begin position="105"/>
        <end position="126"/>
    </location>
</feature>
<keyword evidence="6" id="KW-0552">Olfaction</keyword>
<evidence type="ECO:0000256" key="6">
    <source>
        <dbReference type="ARBA" id="ARBA00022725"/>
    </source>
</evidence>
<feature type="chain" id="PRO_5040209651" evidence="8">
    <location>
        <begin position="24"/>
        <end position="259"/>
    </location>
</feature>
<evidence type="ECO:0000256" key="8">
    <source>
        <dbReference type="SAM" id="SignalP"/>
    </source>
</evidence>
<evidence type="ECO:0000256" key="7">
    <source>
        <dbReference type="SAM" id="MobiDB-lite"/>
    </source>
</evidence>
<feature type="region of interest" description="Disordered" evidence="7">
    <location>
        <begin position="105"/>
        <end position="162"/>
    </location>
</feature>
<evidence type="ECO:0000313" key="9">
    <source>
        <dbReference type="EMBL" id="KAJ6645551.1"/>
    </source>
</evidence>
<feature type="compositionally biased region" description="Low complexity" evidence="7">
    <location>
        <begin position="141"/>
        <end position="158"/>
    </location>
</feature>
<evidence type="ECO:0000256" key="4">
    <source>
        <dbReference type="ARBA" id="ARBA00022525"/>
    </source>
</evidence>
<feature type="compositionally biased region" description="Basic and acidic residues" evidence="7">
    <location>
        <begin position="70"/>
        <end position="80"/>
    </location>
</feature>
<evidence type="ECO:0000256" key="2">
    <source>
        <dbReference type="ARBA" id="ARBA00008098"/>
    </source>
</evidence>
<dbReference type="InterPro" id="IPR006170">
    <property type="entry name" value="PBP/GOBP"/>
</dbReference>
<dbReference type="GO" id="GO:0007608">
    <property type="term" value="P:sensory perception of smell"/>
    <property type="evidence" value="ECO:0007669"/>
    <property type="project" value="UniProtKB-KW"/>
</dbReference>
<dbReference type="SUPFAM" id="SSF47565">
    <property type="entry name" value="Insect pheromone/odorant-binding proteins"/>
    <property type="match status" value="1"/>
</dbReference>
<evidence type="ECO:0000256" key="3">
    <source>
        <dbReference type="ARBA" id="ARBA00022448"/>
    </source>
</evidence>
<feature type="non-terminal residue" evidence="9">
    <location>
        <position position="259"/>
    </location>
</feature>
<dbReference type="PANTHER" id="PTHR21066">
    <property type="entry name" value="ODORANT-BINDING PROTEIN 59A-RELATED"/>
    <property type="match status" value="1"/>
</dbReference>
<name>A0A9Q0N838_9DIPT</name>
<evidence type="ECO:0000313" key="10">
    <source>
        <dbReference type="Proteomes" id="UP001151699"/>
    </source>
</evidence>
<dbReference type="Gene3D" id="1.10.238.20">
    <property type="entry name" value="Pheromone/general odorant binding protein domain"/>
    <property type="match status" value="1"/>
</dbReference>
<dbReference type="InterPro" id="IPR036728">
    <property type="entry name" value="PBP_GOBP_sf"/>
</dbReference>
<evidence type="ECO:0000256" key="5">
    <source>
        <dbReference type="ARBA" id="ARBA00022606"/>
    </source>
</evidence>
<dbReference type="GO" id="GO:0005576">
    <property type="term" value="C:extracellular region"/>
    <property type="evidence" value="ECO:0007669"/>
    <property type="project" value="UniProtKB-SubCell"/>
</dbReference>
<comment type="caution">
    <text evidence="9">The sequence shown here is derived from an EMBL/GenBank/DDBJ whole genome shotgun (WGS) entry which is preliminary data.</text>
</comment>